<evidence type="ECO:0000256" key="1">
    <source>
        <dbReference type="ARBA" id="ARBA00005254"/>
    </source>
</evidence>
<dbReference type="PANTHER" id="PTHR11941:SF54">
    <property type="entry name" value="ENOYL-COA HYDRATASE, MITOCHONDRIAL"/>
    <property type="match status" value="1"/>
</dbReference>
<dbReference type="PROSITE" id="PS00166">
    <property type="entry name" value="ENOYL_COA_HYDRATASE"/>
    <property type="match status" value="1"/>
</dbReference>
<dbReference type="EMBL" id="JABVED010000008">
    <property type="protein sequence ID" value="MBC6448658.1"/>
    <property type="molecule type" value="Genomic_DNA"/>
</dbReference>
<dbReference type="CDD" id="cd06558">
    <property type="entry name" value="crotonase-like"/>
    <property type="match status" value="1"/>
</dbReference>
<comment type="similarity">
    <text evidence="1 2">Belongs to the enoyl-CoA hydratase/isomerase family.</text>
</comment>
<gene>
    <name evidence="3" type="ORF">GPZ80_15890</name>
</gene>
<protein>
    <submittedName>
        <fullName evidence="3">Enoyl-CoA hydratase/isomerase family protein</fullName>
    </submittedName>
</protein>
<dbReference type="PANTHER" id="PTHR11941">
    <property type="entry name" value="ENOYL-COA HYDRATASE-RELATED"/>
    <property type="match status" value="1"/>
</dbReference>
<keyword evidence="4" id="KW-1185">Reference proteome</keyword>
<dbReference type="Gene3D" id="3.90.226.10">
    <property type="entry name" value="2-enoyl-CoA Hydratase, Chain A, domain 1"/>
    <property type="match status" value="1"/>
</dbReference>
<evidence type="ECO:0000313" key="3">
    <source>
        <dbReference type="EMBL" id="MBC6448658.1"/>
    </source>
</evidence>
<dbReference type="InterPro" id="IPR018376">
    <property type="entry name" value="Enoyl-CoA_hyd/isom_CS"/>
</dbReference>
<comment type="caution">
    <text evidence="3">The sequence shown here is derived from an EMBL/GenBank/DDBJ whole genome shotgun (WGS) entry which is preliminary data.</text>
</comment>
<dbReference type="Proteomes" id="UP000734823">
    <property type="component" value="Unassembled WGS sequence"/>
</dbReference>
<accession>A0ABR7L829</accession>
<evidence type="ECO:0000313" key="4">
    <source>
        <dbReference type="Proteomes" id="UP000734823"/>
    </source>
</evidence>
<dbReference type="InterPro" id="IPR029045">
    <property type="entry name" value="ClpP/crotonase-like_dom_sf"/>
</dbReference>
<name>A0ABR7L829_9PSEU</name>
<sequence>MAELPLPELPAGVVLAFWKVVNRVIGLPGGAATAQRLGPMGIGLLWGHRWKKTILRMNRSGVVYLAAISGPTLGGGHEIALACDLRYAADDPRVVLGQIEILAGIIPGGGGTQRLPRLIGTGRALELILEGAPVDVHRAHELGLVHRLVAADELLEQTQATAARLANRSRSAVAAAKSCVYSATDRPLSRGLDRELAAFLATGTTAYARRAFQEFATDFHTHADTPFVAAPAEWVDGTRIPQADS</sequence>
<proteinExistence type="inferred from homology"/>
<evidence type="ECO:0000256" key="2">
    <source>
        <dbReference type="RuleBase" id="RU003707"/>
    </source>
</evidence>
<organism evidence="3 4">
    <name type="scientific">Actinokineospora xionganensis</name>
    <dbReference type="NCBI Taxonomy" id="2684470"/>
    <lineage>
        <taxon>Bacteria</taxon>
        <taxon>Bacillati</taxon>
        <taxon>Actinomycetota</taxon>
        <taxon>Actinomycetes</taxon>
        <taxon>Pseudonocardiales</taxon>
        <taxon>Pseudonocardiaceae</taxon>
        <taxon>Actinokineospora</taxon>
    </lineage>
</organism>
<reference evidence="3 4" key="1">
    <citation type="submission" date="2020-06" db="EMBL/GenBank/DDBJ databases">
        <title>Actinokineospora xiongansis sp. nov., isolated from soil of Baiyangdian.</title>
        <authorList>
            <person name="Zhang X."/>
        </authorList>
    </citation>
    <scope>NUCLEOTIDE SEQUENCE [LARGE SCALE GENOMIC DNA]</scope>
    <source>
        <strain evidence="3 4">HBU206404</strain>
    </source>
</reference>
<dbReference type="Pfam" id="PF00378">
    <property type="entry name" value="ECH_1"/>
    <property type="match status" value="1"/>
</dbReference>
<dbReference type="InterPro" id="IPR001753">
    <property type="entry name" value="Enoyl-CoA_hydra/iso"/>
</dbReference>
<dbReference type="SUPFAM" id="SSF52096">
    <property type="entry name" value="ClpP/crotonase"/>
    <property type="match status" value="1"/>
</dbReference>